<evidence type="ECO:0000313" key="2">
    <source>
        <dbReference type="EMBL" id="RKW70282.1"/>
    </source>
</evidence>
<dbReference type="PANTHER" id="PTHR15020:SF50">
    <property type="entry name" value="UPF0659 PROTEIN YMR090W"/>
    <property type="match status" value="1"/>
</dbReference>
<reference evidence="2 3" key="1">
    <citation type="submission" date="2018-07" db="EMBL/GenBank/DDBJ databases">
        <title>Arthrobacter sp. nov., isolated from raw cow's milk with high bacterial count.</title>
        <authorList>
            <person name="Hahne J."/>
            <person name="Isele D."/>
            <person name="Lipski A."/>
        </authorList>
    </citation>
    <scope>NUCLEOTIDE SEQUENCE [LARGE SCALE GENOMIC DNA]</scope>
    <source>
        <strain evidence="2 3">JZ R-183</strain>
    </source>
</reference>
<dbReference type="Pfam" id="PF13460">
    <property type="entry name" value="NAD_binding_10"/>
    <property type="match status" value="1"/>
</dbReference>
<dbReference type="EMBL" id="QQXL01000005">
    <property type="protein sequence ID" value="RKW70282.1"/>
    <property type="molecule type" value="Genomic_DNA"/>
</dbReference>
<dbReference type="InterPro" id="IPR036291">
    <property type="entry name" value="NAD(P)-bd_dom_sf"/>
</dbReference>
<gene>
    <name evidence="2" type="ORF">DWQ67_09580</name>
</gene>
<organism evidence="2 3">
    <name type="scientific">Galactobacter caseinivorans</name>
    <dbReference type="NCBI Taxonomy" id="2676123"/>
    <lineage>
        <taxon>Bacteria</taxon>
        <taxon>Bacillati</taxon>
        <taxon>Actinomycetota</taxon>
        <taxon>Actinomycetes</taxon>
        <taxon>Micrococcales</taxon>
        <taxon>Micrococcaceae</taxon>
        <taxon>Galactobacter</taxon>
    </lineage>
</organism>
<dbReference type="RefSeq" id="WP_121485471.1">
    <property type="nucleotide sequence ID" value="NZ_QQXL01000005.1"/>
</dbReference>
<comment type="caution">
    <text evidence="2">The sequence shown here is derived from an EMBL/GenBank/DDBJ whole genome shotgun (WGS) entry which is preliminary data.</text>
</comment>
<accession>A0A496PIH1</accession>
<proteinExistence type="predicted"/>
<dbReference type="CDD" id="cd05243">
    <property type="entry name" value="SDR_a5"/>
    <property type="match status" value="1"/>
</dbReference>
<dbReference type="Proteomes" id="UP000273119">
    <property type="component" value="Unassembled WGS sequence"/>
</dbReference>
<evidence type="ECO:0000259" key="1">
    <source>
        <dbReference type="Pfam" id="PF13460"/>
    </source>
</evidence>
<dbReference type="PANTHER" id="PTHR15020">
    <property type="entry name" value="FLAVIN REDUCTASE-RELATED"/>
    <property type="match status" value="1"/>
</dbReference>
<dbReference type="SUPFAM" id="SSF51735">
    <property type="entry name" value="NAD(P)-binding Rossmann-fold domains"/>
    <property type="match status" value="1"/>
</dbReference>
<dbReference type="InterPro" id="IPR016040">
    <property type="entry name" value="NAD(P)-bd_dom"/>
</dbReference>
<protein>
    <submittedName>
        <fullName evidence="2">SDR family NAD(P)-dependent oxidoreductase</fullName>
    </submittedName>
</protein>
<sequence>MRIIIIGGHGKVALMAAPLLANAGHEVVSVIRNPEHAAQIKEAGAQPLVLDIEASDAAALASAFDGADAVVFSAGAGGGSPERTVAVDREAAIRTMDAAAAAGVRRYVMVSYHGAGRVNVVPEENSFYTYQQAKVAADEYLRGTQLDWTILGPGGLTTEPSPHHVAAAAATVAQAAASDTSTSRELVAEVIAAVLSEKRSVGQTLDFSDGELGIQDWIGQVAAGQLPGAAA</sequence>
<evidence type="ECO:0000313" key="3">
    <source>
        <dbReference type="Proteomes" id="UP000273119"/>
    </source>
</evidence>
<keyword evidence="3" id="KW-1185">Reference proteome</keyword>
<name>A0A496PIH1_9MICC</name>
<feature type="domain" description="NAD(P)-binding" evidence="1">
    <location>
        <begin position="7"/>
        <end position="197"/>
    </location>
</feature>
<dbReference type="Gene3D" id="3.40.50.720">
    <property type="entry name" value="NAD(P)-binding Rossmann-like Domain"/>
    <property type="match status" value="1"/>
</dbReference>
<dbReference type="AlphaFoldDB" id="A0A496PIH1"/>